<evidence type="ECO:0000256" key="1">
    <source>
        <dbReference type="SAM" id="Coils"/>
    </source>
</evidence>
<dbReference type="Gene3D" id="3.10.10.10">
    <property type="entry name" value="HIV Type 1 Reverse Transcriptase, subunit A, domain 1"/>
    <property type="match status" value="1"/>
</dbReference>
<dbReference type="PANTHER" id="PTHR33067">
    <property type="entry name" value="RNA-DIRECTED DNA POLYMERASE-RELATED"/>
    <property type="match status" value="1"/>
</dbReference>
<dbReference type="CDD" id="cd00303">
    <property type="entry name" value="retropepsin_like"/>
    <property type="match status" value="1"/>
</dbReference>
<keyword evidence="1" id="KW-0175">Coiled coil</keyword>
<gene>
    <name evidence="4" type="ORF">KK1_031493</name>
</gene>
<dbReference type="Gramene" id="C.cajan_27549.t">
    <property type="protein sequence ID" value="C.cajan_27549.t"/>
    <property type="gene ID" value="C.cajan_27549"/>
</dbReference>
<dbReference type="InterPro" id="IPR005162">
    <property type="entry name" value="Retrotrans_gag_dom"/>
</dbReference>
<feature type="region of interest" description="Disordered" evidence="2">
    <location>
        <begin position="273"/>
        <end position="315"/>
    </location>
</feature>
<feature type="domain" description="Retrotransposon gag" evidence="3">
    <location>
        <begin position="49"/>
        <end position="143"/>
    </location>
</feature>
<keyword evidence="5" id="KW-1185">Reference proteome</keyword>
<evidence type="ECO:0000313" key="5">
    <source>
        <dbReference type="Proteomes" id="UP000075243"/>
    </source>
</evidence>
<evidence type="ECO:0000313" key="4">
    <source>
        <dbReference type="EMBL" id="KYP46922.1"/>
    </source>
</evidence>
<dbReference type="EMBL" id="KQ483543">
    <property type="protein sequence ID" value="KYP46922.1"/>
    <property type="molecule type" value="Genomic_DNA"/>
</dbReference>
<name>A0A151RWI5_CAJCA</name>
<dbReference type="InterPro" id="IPR021109">
    <property type="entry name" value="Peptidase_aspartic_dom_sf"/>
</dbReference>
<dbReference type="SUPFAM" id="SSF50630">
    <property type="entry name" value="Acid proteases"/>
    <property type="match status" value="1"/>
</dbReference>
<dbReference type="AlphaFoldDB" id="A0A151RWI5"/>
<protein>
    <recommendedName>
        <fullName evidence="3">Retrotransposon gag domain-containing protein</fullName>
    </recommendedName>
</protein>
<dbReference type="SUPFAM" id="SSF56672">
    <property type="entry name" value="DNA/RNA polymerases"/>
    <property type="match status" value="1"/>
</dbReference>
<evidence type="ECO:0000256" key="2">
    <source>
        <dbReference type="SAM" id="MobiDB-lite"/>
    </source>
</evidence>
<dbReference type="InterPro" id="IPR043502">
    <property type="entry name" value="DNA/RNA_pol_sf"/>
</dbReference>
<dbReference type="Gene3D" id="2.40.70.10">
    <property type="entry name" value="Acid Proteases"/>
    <property type="match status" value="1"/>
</dbReference>
<dbReference type="PANTHER" id="PTHR33067:SF9">
    <property type="entry name" value="RNA-DIRECTED DNA POLYMERASE"/>
    <property type="match status" value="1"/>
</dbReference>
<feature type="coiled-coil region" evidence="1">
    <location>
        <begin position="197"/>
        <end position="231"/>
    </location>
</feature>
<dbReference type="Proteomes" id="UP000075243">
    <property type="component" value="Unassembled WGS sequence"/>
</dbReference>
<organism evidence="4 5">
    <name type="scientific">Cajanus cajan</name>
    <name type="common">Pigeon pea</name>
    <name type="synonym">Cajanus indicus</name>
    <dbReference type="NCBI Taxonomy" id="3821"/>
    <lineage>
        <taxon>Eukaryota</taxon>
        <taxon>Viridiplantae</taxon>
        <taxon>Streptophyta</taxon>
        <taxon>Embryophyta</taxon>
        <taxon>Tracheophyta</taxon>
        <taxon>Spermatophyta</taxon>
        <taxon>Magnoliopsida</taxon>
        <taxon>eudicotyledons</taxon>
        <taxon>Gunneridae</taxon>
        <taxon>Pentapetalae</taxon>
        <taxon>rosids</taxon>
        <taxon>fabids</taxon>
        <taxon>Fabales</taxon>
        <taxon>Fabaceae</taxon>
        <taxon>Papilionoideae</taxon>
        <taxon>50 kb inversion clade</taxon>
        <taxon>NPAAA clade</taxon>
        <taxon>indigoferoid/millettioid clade</taxon>
        <taxon>Phaseoleae</taxon>
        <taxon>Cajanus</taxon>
    </lineage>
</organism>
<reference evidence="4" key="1">
    <citation type="journal article" date="2012" name="Nat. Biotechnol.">
        <title>Draft genome sequence of pigeonpea (Cajanus cajan), an orphan legume crop of resource-poor farmers.</title>
        <authorList>
            <person name="Varshney R.K."/>
            <person name="Chen W."/>
            <person name="Li Y."/>
            <person name="Bharti A.K."/>
            <person name="Saxena R.K."/>
            <person name="Schlueter J.A."/>
            <person name="Donoghue M.T."/>
            <person name="Azam S."/>
            <person name="Fan G."/>
            <person name="Whaley A.M."/>
            <person name="Farmer A.D."/>
            <person name="Sheridan J."/>
            <person name="Iwata A."/>
            <person name="Tuteja R."/>
            <person name="Penmetsa R.V."/>
            <person name="Wu W."/>
            <person name="Upadhyaya H.D."/>
            <person name="Yang S.P."/>
            <person name="Shah T."/>
            <person name="Saxena K.B."/>
            <person name="Michael T."/>
            <person name="McCombie W.R."/>
            <person name="Yang B."/>
            <person name="Zhang G."/>
            <person name="Yang H."/>
            <person name="Wang J."/>
            <person name="Spillane C."/>
            <person name="Cook D.R."/>
            <person name="May G.D."/>
            <person name="Xu X."/>
            <person name="Jackson S.A."/>
        </authorList>
    </citation>
    <scope>NUCLEOTIDE SEQUENCE [LARGE SCALE GENOMIC DNA]</scope>
</reference>
<proteinExistence type="predicted"/>
<accession>A0A151RWI5</accession>
<sequence>MKPALLQLISSHQFSGLDHEDPHTHLYTFYELCSSVGVSRADEEALFMRLFPFSLNGKAKAWLHSQPNQSLTTWRDVETKFLARFFPPSKNTEARTAIATFAQGVDEPLCEAWERYKSLLRRCPNHGFEVEHQVQTFCNGLQPQTNMILDASFRGSVMFRTAEEAITIIESMASTDFRSQHGRSSSHKRGVLELSTQDAVLAQNKILSQQIEALNQQMAKLPQQLQAMHANASPMQQVMACDFCGGDHPNGYCAGSSNSQGEEVNYMGNQGRQNFSQHLYPQNSNQGWRNNYGGNKPDMNASSSSRPPHQHQHPPLYERTTKLEDTLQQFMQLSMSNQKNTDASIKNLEIQVGQIAKQLAEQQKGSFSANIEQNPKGHLNVVSTRSGREFVVKENEKKNESEEKNDMGVEDDASVDEEIILEGPGVWKRSEGTPMEERSIVKVPPTKSLPYPHAPSIRDKERQYARFLEIFKTLQINISFSEALEQMPTYAKFMKELLTKKRKYFEEETITLEAGCSAIIQKMLPTKSKDPGSFTLLVTIGSLAIGKALLDLGASINLMPLSMLQRIGDLEVKPTRMTLQLADRSVKYPYGIVEDVLVKVDRFLFPADFVVMDIEEDIDVHLILGRPFMKTVRVLIDVDDGKLKVRVNDEEVNFDVLNAMHYPKDKSSCFRVDVIDGLVEDTRKHISFSTPLEKVLINMVEYLHEEEDREIEACLKSLNSYKEVTPDSVHMKDLKEEGEVITPKLELKILPSHLKYVFLEEGGRKPVIISSSLSTLEEEKLVKVLKFYQGEIGWSISDLKGISPTYCIHKIFMEDEYKSVAQPQRRLNPVMKEVVKKEVIKLLDAGMIYPISDSAWVSPVQVVPKKGGMTVIQNEKNELIPSRTVTGWRMCIDYRKIKKDKRKDHFPLPFMD</sequence>
<dbReference type="OMA" id="RVDHESI"/>
<dbReference type="Pfam" id="PF03732">
    <property type="entry name" value="Retrotrans_gag"/>
    <property type="match status" value="1"/>
</dbReference>
<evidence type="ECO:0000259" key="3">
    <source>
        <dbReference type="Pfam" id="PF03732"/>
    </source>
</evidence>
<feature type="compositionally biased region" description="Polar residues" evidence="2">
    <location>
        <begin position="273"/>
        <end position="293"/>
    </location>
</feature>